<protein>
    <submittedName>
        <fullName evidence="1">Uncharacterized protein</fullName>
    </submittedName>
</protein>
<dbReference type="STRING" id="1450535.A0A317VLQ8"/>
<dbReference type="EMBL" id="MSFK01000029">
    <property type="protein sequence ID" value="PWY75303.1"/>
    <property type="molecule type" value="Genomic_DNA"/>
</dbReference>
<sequence>MSTPDRHNGLQYLPAIPFETVLTYVDLESIKALRLTNRTLAEKCIGPRFLKSIEHPTLDFSLQKIRNLLVLTRDHVISQKVRSLAFFATTIDSSRLEKSIISGKYIERVSFGFRQSYEKTKEVYTPEGLSNAKSDLIWLKEQEEARDKESSSETIQLLQLVFKRFENLQSIHLDGAVIYRRTDRGYPSNGKWYSFWLRAWHVFTMVMTAMVQTGVSMKKLNFYRGTRRCCIPAGKITAYASGLSQTELEVLCKGLQSLELSISGEISDAFGLAKADPPWEWDEEEPPVRPSGSPMEHLFSGDDPRAALADGTPGITSLFLKNAFDLRELSLTFRRTVPPGSSLMNSYDGIIHSIAHDTRFPMLESCSFAGFPAKMDSILLFLKNHSNLRSFTLHECYLTTGSWTPIFAHLDRSMPRLENLSFSNLFGKHMQNLRYAQPLRNFGESSDNEQEQQSHPLIGEREGVGMVVLLPIWDTDEPEHQKEFLRMNGRAVHTRTFTRDELKKGLVFRPLHPDGGRPLGSPHYTNWYHRREDQYGLLK</sequence>
<comment type="caution">
    <text evidence="1">The sequence shown here is derived from an EMBL/GenBank/DDBJ whole genome shotgun (WGS) entry which is preliminary data.</text>
</comment>
<gene>
    <name evidence="1" type="ORF">BO94DRAFT_524192</name>
</gene>
<dbReference type="AlphaFoldDB" id="A0A317VLQ8"/>
<dbReference type="OrthoDB" id="3886018at2759"/>
<dbReference type="RefSeq" id="XP_025463930.1">
    <property type="nucleotide sequence ID" value="XM_025610252.1"/>
</dbReference>
<proteinExistence type="predicted"/>
<dbReference type="Proteomes" id="UP000246702">
    <property type="component" value="Unassembled WGS sequence"/>
</dbReference>
<reference evidence="1 2" key="1">
    <citation type="submission" date="2016-12" db="EMBL/GenBank/DDBJ databases">
        <title>The genomes of Aspergillus section Nigri reveals drivers in fungal speciation.</title>
        <authorList>
            <consortium name="DOE Joint Genome Institute"/>
            <person name="Vesth T.C."/>
            <person name="Nybo J."/>
            <person name="Theobald S."/>
            <person name="Brandl J."/>
            <person name="Frisvad J.C."/>
            <person name="Nielsen K.F."/>
            <person name="Lyhne E.K."/>
            <person name="Kogle M.E."/>
            <person name="Kuo A."/>
            <person name="Riley R."/>
            <person name="Clum A."/>
            <person name="Nolan M."/>
            <person name="Lipzen A."/>
            <person name="Salamov A."/>
            <person name="Henrissat B."/>
            <person name="Wiebenga A."/>
            <person name="De Vries R.P."/>
            <person name="Grigoriev I.V."/>
            <person name="Mortensen U.H."/>
            <person name="Andersen M.R."/>
            <person name="Baker S.E."/>
        </authorList>
    </citation>
    <scope>NUCLEOTIDE SEQUENCE [LARGE SCALE GENOMIC DNA]</scope>
    <source>
        <strain evidence="1 2">CBS 115572</strain>
    </source>
</reference>
<evidence type="ECO:0000313" key="2">
    <source>
        <dbReference type="Proteomes" id="UP000246702"/>
    </source>
</evidence>
<evidence type="ECO:0000313" key="1">
    <source>
        <dbReference type="EMBL" id="PWY75303.1"/>
    </source>
</evidence>
<dbReference type="SUPFAM" id="SSF52047">
    <property type="entry name" value="RNI-like"/>
    <property type="match status" value="1"/>
</dbReference>
<accession>A0A317VLQ8</accession>
<dbReference type="GeneID" id="37112395"/>
<name>A0A317VLQ8_9EURO</name>
<keyword evidence="2" id="KW-1185">Reference proteome</keyword>
<organism evidence="1 2">
    <name type="scientific">Aspergillus sclerotioniger CBS 115572</name>
    <dbReference type="NCBI Taxonomy" id="1450535"/>
    <lineage>
        <taxon>Eukaryota</taxon>
        <taxon>Fungi</taxon>
        <taxon>Dikarya</taxon>
        <taxon>Ascomycota</taxon>
        <taxon>Pezizomycotina</taxon>
        <taxon>Eurotiomycetes</taxon>
        <taxon>Eurotiomycetidae</taxon>
        <taxon>Eurotiales</taxon>
        <taxon>Aspergillaceae</taxon>
        <taxon>Aspergillus</taxon>
        <taxon>Aspergillus subgen. Circumdati</taxon>
    </lineage>
</organism>